<evidence type="ECO:0000313" key="2">
    <source>
        <dbReference type="Proteomes" id="UP001150569"/>
    </source>
</evidence>
<keyword evidence="2" id="KW-1185">Reference proteome</keyword>
<dbReference type="InterPro" id="IPR029055">
    <property type="entry name" value="Ntn_hydrolases_N"/>
</dbReference>
<name>A0A9W8ABB0_9FUNG</name>
<dbReference type="EMBL" id="JANBPT010000092">
    <property type="protein sequence ID" value="KAJ1928020.1"/>
    <property type="molecule type" value="Genomic_DNA"/>
</dbReference>
<dbReference type="PRINTS" id="PR01210">
    <property type="entry name" value="GGTRANSPTASE"/>
</dbReference>
<sequence length="613" mass="64706">MASPTSSQFDGDLNFNTRRSAVFGTHGMVSSTQPLANQVGTDILKAGGNAADAAVAMAFALGVLEPYATGIGGDCFCLFYDAQTTKVTGINGTGRSSTHLSLDMVRAAAGPDGKYLPYTHGLAVNVPGAVAGLADTLAAYGSGRHTLAEVLAPSIRLAREGFPVPPVTAQIWQRQLAAHSGFKDVAARATFEVAGGGAPRPGQLYSNADLANTLESIAAGGVVDGFYRGPLADSIVAAVRDRGGVLDQADLANHTSLSIPRTMSTVYRGVEIHECPPNSLGITALIALRILEELERTGRLRQPLAETSYGSIDHLHPVIEAVRIALNDTRWYVAHPEDQGDTATTQAERFLHHEYIAERAKLFNSDQANPDLNLPPCLPDGNEPAASVVPPPSPCTLTSDFPAGGIDTVYVAVIDGHGNACSLIMSVGRYFGSGIVPAGSGFVLHGRGESFALDPRSPNVAGPAKRPLHTLCPAMVTTVPNLVTGHGRQALHCLGMVGALLQSQGHVQLLVNLLAFGYDPQCALNQPRFIADVDLEQLFRATDVPTLVLEEEVPQTTLEQLVCMGYTVKVLRGLDRYSMGRAQIVSRVQDRATGKYVLVGAAEPRADGQAEGW</sequence>
<dbReference type="Gene3D" id="1.10.246.130">
    <property type="match status" value="1"/>
</dbReference>
<dbReference type="PANTHER" id="PTHR43881">
    <property type="entry name" value="GAMMA-GLUTAMYLTRANSPEPTIDASE (AFU_ORTHOLOGUE AFUA_4G13580)"/>
    <property type="match status" value="1"/>
</dbReference>
<evidence type="ECO:0008006" key="3">
    <source>
        <dbReference type="Google" id="ProtNLM"/>
    </source>
</evidence>
<dbReference type="InterPro" id="IPR043138">
    <property type="entry name" value="GGT_lsub"/>
</dbReference>
<dbReference type="AlphaFoldDB" id="A0A9W8ABB0"/>
<dbReference type="SUPFAM" id="SSF56235">
    <property type="entry name" value="N-terminal nucleophile aminohydrolases (Ntn hydrolases)"/>
    <property type="match status" value="1"/>
</dbReference>
<dbReference type="InterPro" id="IPR052896">
    <property type="entry name" value="GGT-like_enzyme"/>
</dbReference>
<organism evidence="1 2">
    <name type="scientific">Tieghemiomyces parasiticus</name>
    <dbReference type="NCBI Taxonomy" id="78921"/>
    <lineage>
        <taxon>Eukaryota</taxon>
        <taxon>Fungi</taxon>
        <taxon>Fungi incertae sedis</taxon>
        <taxon>Zoopagomycota</taxon>
        <taxon>Kickxellomycotina</taxon>
        <taxon>Dimargaritomycetes</taxon>
        <taxon>Dimargaritales</taxon>
        <taxon>Dimargaritaceae</taxon>
        <taxon>Tieghemiomyces</taxon>
    </lineage>
</organism>
<protein>
    <recommendedName>
        <fullName evidence="3">Gamma-glutamyltransferase</fullName>
    </recommendedName>
</protein>
<dbReference type="Proteomes" id="UP001150569">
    <property type="component" value="Unassembled WGS sequence"/>
</dbReference>
<dbReference type="InterPro" id="IPR043137">
    <property type="entry name" value="GGT_ssub_C"/>
</dbReference>
<dbReference type="OrthoDB" id="2015213at2759"/>
<proteinExistence type="predicted"/>
<dbReference type="Pfam" id="PF01019">
    <property type="entry name" value="G_glu_transpept"/>
    <property type="match status" value="1"/>
</dbReference>
<accession>A0A9W8ABB0</accession>
<dbReference type="PANTHER" id="PTHR43881:SF1">
    <property type="entry name" value="GAMMA-GLUTAMYLTRANSPEPTIDASE (AFU_ORTHOLOGUE AFUA_4G13580)"/>
    <property type="match status" value="1"/>
</dbReference>
<gene>
    <name evidence="1" type="ORF">IWQ60_002435</name>
</gene>
<comment type="caution">
    <text evidence="1">The sequence shown here is derived from an EMBL/GenBank/DDBJ whole genome shotgun (WGS) entry which is preliminary data.</text>
</comment>
<evidence type="ECO:0000313" key="1">
    <source>
        <dbReference type="EMBL" id="KAJ1928020.1"/>
    </source>
</evidence>
<dbReference type="Gene3D" id="3.60.20.40">
    <property type="match status" value="1"/>
</dbReference>
<reference evidence="1" key="1">
    <citation type="submission" date="2022-07" db="EMBL/GenBank/DDBJ databases">
        <title>Phylogenomic reconstructions and comparative analyses of Kickxellomycotina fungi.</title>
        <authorList>
            <person name="Reynolds N.K."/>
            <person name="Stajich J.E."/>
            <person name="Barry K."/>
            <person name="Grigoriev I.V."/>
            <person name="Crous P."/>
            <person name="Smith M.E."/>
        </authorList>
    </citation>
    <scope>NUCLEOTIDE SEQUENCE</scope>
    <source>
        <strain evidence="1">RSA 861</strain>
    </source>
</reference>